<feature type="region of interest" description="Disordered" evidence="2">
    <location>
        <begin position="408"/>
        <end position="439"/>
    </location>
</feature>
<feature type="compositionally biased region" description="Basic residues" evidence="2">
    <location>
        <begin position="500"/>
        <end position="509"/>
    </location>
</feature>
<comment type="caution">
    <text evidence="3">The sequence shown here is derived from an EMBL/GenBank/DDBJ whole genome shotgun (WGS) entry which is preliminary data.</text>
</comment>
<feature type="compositionally biased region" description="Basic and acidic residues" evidence="2">
    <location>
        <begin position="469"/>
        <end position="485"/>
    </location>
</feature>
<gene>
    <name evidence="3" type="ORF">O181_109238</name>
</gene>
<evidence type="ECO:0000313" key="4">
    <source>
        <dbReference type="Proteomes" id="UP000765509"/>
    </source>
</evidence>
<dbReference type="Proteomes" id="UP000765509">
    <property type="component" value="Unassembled WGS sequence"/>
</dbReference>
<organism evidence="3 4">
    <name type="scientific">Austropuccinia psidii MF-1</name>
    <dbReference type="NCBI Taxonomy" id="1389203"/>
    <lineage>
        <taxon>Eukaryota</taxon>
        <taxon>Fungi</taxon>
        <taxon>Dikarya</taxon>
        <taxon>Basidiomycota</taxon>
        <taxon>Pucciniomycotina</taxon>
        <taxon>Pucciniomycetes</taxon>
        <taxon>Pucciniales</taxon>
        <taxon>Sphaerophragmiaceae</taxon>
        <taxon>Austropuccinia</taxon>
    </lineage>
</organism>
<dbReference type="OrthoDB" id="5431222at2759"/>
<feature type="compositionally biased region" description="Polar residues" evidence="2">
    <location>
        <begin position="488"/>
        <end position="499"/>
    </location>
</feature>
<name>A0A9Q3PPM6_9BASI</name>
<reference evidence="3" key="1">
    <citation type="submission" date="2021-03" db="EMBL/GenBank/DDBJ databases">
        <title>Draft genome sequence of rust myrtle Austropuccinia psidii MF-1, a brazilian biotype.</title>
        <authorList>
            <person name="Quecine M.C."/>
            <person name="Pachon D.M.R."/>
            <person name="Bonatelli M.L."/>
            <person name="Correr F.H."/>
            <person name="Franceschini L.M."/>
            <person name="Leite T.F."/>
            <person name="Margarido G.R.A."/>
            <person name="Almeida C.A."/>
            <person name="Ferrarezi J.A."/>
            <person name="Labate C.A."/>
        </authorList>
    </citation>
    <scope>NUCLEOTIDE SEQUENCE</scope>
    <source>
        <strain evidence="3">MF-1</strain>
    </source>
</reference>
<keyword evidence="1" id="KW-0175">Coiled coil</keyword>
<evidence type="ECO:0000256" key="1">
    <source>
        <dbReference type="SAM" id="Coils"/>
    </source>
</evidence>
<accession>A0A9Q3PPM6</accession>
<proteinExistence type="predicted"/>
<evidence type="ECO:0000313" key="3">
    <source>
        <dbReference type="EMBL" id="MBW0569523.1"/>
    </source>
</evidence>
<feature type="compositionally biased region" description="Basic and acidic residues" evidence="2">
    <location>
        <begin position="370"/>
        <end position="383"/>
    </location>
</feature>
<feature type="region of interest" description="Disordered" evidence="2">
    <location>
        <begin position="354"/>
        <end position="383"/>
    </location>
</feature>
<evidence type="ECO:0000256" key="2">
    <source>
        <dbReference type="SAM" id="MobiDB-lite"/>
    </source>
</evidence>
<feature type="compositionally biased region" description="Basic and acidic residues" evidence="2">
    <location>
        <begin position="408"/>
        <end position="422"/>
    </location>
</feature>
<protein>
    <submittedName>
        <fullName evidence="3">Uncharacterized protein</fullName>
    </submittedName>
</protein>
<feature type="compositionally biased region" description="Polar residues" evidence="2">
    <location>
        <begin position="354"/>
        <end position="366"/>
    </location>
</feature>
<keyword evidence="4" id="KW-1185">Reference proteome</keyword>
<feature type="coiled-coil region" evidence="1">
    <location>
        <begin position="87"/>
        <end position="114"/>
    </location>
</feature>
<dbReference type="AlphaFoldDB" id="A0A9Q3PPM6"/>
<dbReference type="EMBL" id="AVOT02084531">
    <property type="protein sequence ID" value="MBW0569523.1"/>
    <property type="molecule type" value="Genomic_DNA"/>
</dbReference>
<sequence length="509" mass="59740">MRNGRQGIKTRFPLQRTCRKYSEDFPRRDILQRTYHRQVMEQETTYSDPFRLMRTGNPTRLPSGVTPLRHQKIRDQESPYFPIQERIQKRKRIIEQTQKEYERLHESISRLQEVYTLQTRTIHTPQEDYTELYKASEDTKRGLNQVLEEQNHCKRDTEYLDQDIDKLLSYFQKMKAQTPGHVSGNTPYPQEDIKQDSLLANKGRSPSKYQDGDNMSYTEKEALKQLPEASSRPKFSGTRDYDHMEIIDYIDGLFTDVPSIPDNWITARLNTALKGHASIGYTQIKGIYGRRNWPWWRSQIIQKYTNDTWIWQKALSFGNDRYTNEVKCRSSKESTLDEISTTLQEVRIRKSIGTYNNHSTGDNGENPTLEAKERHDSDSEIKTGFHKWESPNYYADNSTKDREEIFSREKETRKDQEGHEFDSDSVGNDCGNNSYSEPNPHEEYLVEFENHGAKEIGSVHSTRRKPMTKHLDGLKHKPPDREGMTTRKLLTQGQMNHANTCKKRGKSHQ</sequence>
<feature type="region of interest" description="Disordered" evidence="2">
    <location>
        <begin position="455"/>
        <end position="509"/>
    </location>
</feature>